<dbReference type="KEGG" id="sci:B446_07590"/>
<dbReference type="SUPFAM" id="SSF53933">
    <property type="entry name" value="Microbial ribonucleases"/>
    <property type="match status" value="1"/>
</dbReference>
<evidence type="ECO:0000313" key="4">
    <source>
        <dbReference type="EMBL" id="AGS68342.1"/>
    </source>
</evidence>
<dbReference type="InterPro" id="IPR016191">
    <property type="entry name" value="Ribonuclease/ribotoxin"/>
</dbReference>
<evidence type="ECO:0000256" key="2">
    <source>
        <dbReference type="ARBA" id="ARBA00022801"/>
    </source>
</evidence>
<organism evidence="4 5">
    <name type="scientific">Streptomyces collinus (strain DSM 40733 / Tue 365)</name>
    <dbReference type="NCBI Taxonomy" id="1214242"/>
    <lineage>
        <taxon>Bacteria</taxon>
        <taxon>Bacillati</taxon>
        <taxon>Actinomycetota</taxon>
        <taxon>Actinomycetes</taxon>
        <taxon>Kitasatosporales</taxon>
        <taxon>Streptomycetaceae</taxon>
        <taxon>Streptomyces</taxon>
    </lineage>
</organism>
<dbReference type="Pfam" id="PF00545">
    <property type="entry name" value="Ribonuclease"/>
    <property type="match status" value="1"/>
</dbReference>
<dbReference type="Gene3D" id="3.10.450.30">
    <property type="entry name" value="Microbial ribonucleases"/>
    <property type="match status" value="1"/>
</dbReference>
<keyword evidence="2" id="KW-0378">Hydrolase</keyword>
<dbReference type="HOGENOM" id="CLU_112496_0_0_11"/>
<proteinExistence type="predicted"/>
<keyword evidence="1" id="KW-0540">Nuclease</keyword>
<dbReference type="GO" id="GO:0016787">
    <property type="term" value="F:hydrolase activity"/>
    <property type="evidence" value="ECO:0007669"/>
    <property type="project" value="UniProtKB-KW"/>
</dbReference>
<dbReference type="eggNOG" id="COG4290">
    <property type="taxonomic scope" value="Bacteria"/>
</dbReference>
<dbReference type="PATRIC" id="fig|1214242.5.peg.1572"/>
<dbReference type="STRING" id="1214242.B446_07590"/>
<reference evidence="5" key="1">
    <citation type="submission" date="2012-10" db="EMBL/GenBank/DDBJ databases">
        <title>The complete genome sequence of Streptomyces collinus Tu 365.</title>
        <authorList>
            <person name="Ruckert C."/>
            <person name="Szczepanowski R."/>
            <person name="Goesmann A."/>
            <person name="Pross E.K."/>
            <person name="Musiol E.M."/>
            <person name="Blin K."/>
            <person name="Wohlleben W."/>
            <person name="Puhler A."/>
            <person name="Weber T."/>
            <person name="Kalinowski J."/>
        </authorList>
    </citation>
    <scope>NUCLEOTIDE SEQUENCE [LARGE SCALE GENOMIC DNA]</scope>
    <source>
        <strain evidence="5">DSM 40733 / Tue 365</strain>
    </source>
</reference>
<evidence type="ECO:0000256" key="3">
    <source>
        <dbReference type="SAM" id="SignalP"/>
    </source>
</evidence>
<feature type="signal peptide" evidence="3">
    <location>
        <begin position="1"/>
        <end position="34"/>
    </location>
</feature>
<evidence type="ECO:0000313" key="5">
    <source>
        <dbReference type="Proteomes" id="UP000015423"/>
    </source>
</evidence>
<accession>S5VCV3</accession>
<dbReference type="PROSITE" id="PS51257">
    <property type="entry name" value="PROKAR_LIPOPROTEIN"/>
    <property type="match status" value="1"/>
</dbReference>
<dbReference type="GO" id="GO:0004521">
    <property type="term" value="F:RNA endonuclease activity"/>
    <property type="evidence" value="ECO:0007669"/>
    <property type="project" value="InterPro"/>
</dbReference>
<name>S5VCV3_STRC3</name>
<dbReference type="AlphaFoldDB" id="S5VCV3"/>
<dbReference type="InterPro" id="IPR000026">
    <property type="entry name" value="N1-like"/>
</dbReference>
<protein>
    <submittedName>
        <fullName evidence="4">Guanyl-specific ribonuclease</fullName>
    </submittedName>
</protein>
<dbReference type="RefSeq" id="WP_020938824.1">
    <property type="nucleotide sequence ID" value="NC_021985.1"/>
</dbReference>
<dbReference type="GO" id="GO:0003723">
    <property type="term" value="F:RNA binding"/>
    <property type="evidence" value="ECO:0007669"/>
    <property type="project" value="InterPro"/>
</dbReference>
<keyword evidence="3" id="KW-0732">Signal</keyword>
<dbReference type="Proteomes" id="UP000015423">
    <property type="component" value="Chromosome"/>
</dbReference>
<sequence length="151" mass="16281">MLPRPAPRPLPRLPRLLRALAGLLVCLCALLAGCSPGTDPGTTAGTAPASGVSTPAWARGTATVPESRLPAEARRTLALIDRGGPFPYARDGIVFGNLERLLPGHPRGYYHEYTVPTPGAHDRGARRLVTGRRGEVYYTDDHYNSFRAVLR</sequence>
<dbReference type="EMBL" id="CP006259">
    <property type="protein sequence ID" value="AGS68342.1"/>
    <property type="molecule type" value="Genomic_DNA"/>
</dbReference>
<feature type="chain" id="PRO_5038352739" evidence="3">
    <location>
        <begin position="35"/>
        <end position="151"/>
    </location>
</feature>
<gene>
    <name evidence="4" type="ORF">B446_07590</name>
</gene>
<reference evidence="4 5" key="2">
    <citation type="journal article" date="2013" name="J. Biotechnol.">
        <title>Complete genome sequence of the kirromycin producer Streptomyces collinus Tu 365 consisting of a linear chromosome and two linear plasmids.</title>
        <authorList>
            <person name="Ruckert C."/>
            <person name="Szczepanowski R."/>
            <person name="Albersmeier A."/>
            <person name="Goesmann A."/>
            <person name="Iftime D."/>
            <person name="Musiol E.M."/>
            <person name="Blin K."/>
            <person name="Wohlleben W."/>
            <person name="Puhler A."/>
            <person name="Kalinowski J."/>
            <person name="Weber T."/>
        </authorList>
    </citation>
    <scope>NUCLEOTIDE SEQUENCE [LARGE SCALE GENOMIC DNA]</scope>
    <source>
        <strain evidence="5">DSM 40733 / Tue 365</strain>
    </source>
</reference>
<evidence type="ECO:0000256" key="1">
    <source>
        <dbReference type="ARBA" id="ARBA00022722"/>
    </source>
</evidence>
<keyword evidence="5" id="KW-1185">Reference proteome</keyword>